<dbReference type="InterPro" id="IPR011010">
    <property type="entry name" value="DNA_brk_join_enz"/>
</dbReference>
<accession>A0A5E8ADA8</accession>
<feature type="domain" description="Integrase DNA-binding" evidence="4">
    <location>
        <begin position="17"/>
        <end position="55"/>
    </location>
</feature>
<dbReference type="InterPro" id="IPR010998">
    <property type="entry name" value="Integrase_recombinase_N"/>
</dbReference>
<gene>
    <name evidence="6" type="ORF">SPHINGO391_510112</name>
</gene>
<dbReference type="GO" id="GO:0003677">
    <property type="term" value="F:DNA binding"/>
    <property type="evidence" value="ECO:0007669"/>
    <property type="project" value="UniProtKB-KW"/>
</dbReference>
<dbReference type="EMBL" id="CABVLI010000047">
    <property type="protein sequence ID" value="VVT29418.1"/>
    <property type="molecule type" value="Genomic_DNA"/>
</dbReference>
<dbReference type="InterPro" id="IPR050808">
    <property type="entry name" value="Phage_Integrase"/>
</dbReference>
<evidence type="ECO:0000256" key="2">
    <source>
        <dbReference type="ARBA" id="ARBA00022908"/>
    </source>
</evidence>
<dbReference type="GO" id="GO:0015074">
    <property type="term" value="P:DNA integration"/>
    <property type="evidence" value="ECO:0007669"/>
    <property type="project" value="UniProtKB-KW"/>
</dbReference>
<evidence type="ECO:0000256" key="3">
    <source>
        <dbReference type="ARBA" id="ARBA00023125"/>
    </source>
</evidence>
<evidence type="ECO:0008006" key="8">
    <source>
        <dbReference type="Google" id="ProtNLM"/>
    </source>
</evidence>
<dbReference type="InterPro" id="IPR038488">
    <property type="entry name" value="Integrase_DNA-bd_sf"/>
</dbReference>
<keyword evidence="3" id="KW-0238">DNA-binding</keyword>
<dbReference type="InterPro" id="IPR053876">
    <property type="entry name" value="Phage_int_M"/>
</dbReference>
<dbReference type="AlphaFoldDB" id="A0A5E8ADA8"/>
<dbReference type="Pfam" id="PF22022">
    <property type="entry name" value="Phage_int_M"/>
    <property type="match status" value="1"/>
</dbReference>
<evidence type="ECO:0000259" key="5">
    <source>
        <dbReference type="Pfam" id="PF22022"/>
    </source>
</evidence>
<proteinExistence type="inferred from homology"/>
<reference evidence="6 7" key="1">
    <citation type="submission" date="2019-09" db="EMBL/GenBank/DDBJ databases">
        <authorList>
            <person name="Dittami M. S."/>
        </authorList>
    </citation>
    <scope>NUCLEOTIDE SEQUENCE [LARGE SCALE GENOMIC DNA]</scope>
    <source>
        <strain evidence="6">SPHINGO391</strain>
    </source>
</reference>
<dbReference type="PANTHER" id="PTHR30629">
    <property type="entry name" value="PROPHAGE INTEGRASE"/>
    <property type="match status" value="1"/>
</dbReference>
<sequence length="259" mass="28562">MNYAYGEPTKPGGRMPQKTLSLGSYPALTLRDARRKRDEAKITLAEGLCPPVERKITAKARAIADSNTFEIVARRWHTLRKPNWSTVHAADVIESLENDIFLLIGDLPIRLVVAPKLLDVLNKVEERGAIETADRLRQRVSSIFVYGIAAGLCDTDRAASLGKALKKKPRATKQPSIIDEIEGIDRGKPDAPSPAALWRIGAARMKGDEARKADKAGDHLVPLAPEAVDLLRVVRRLSGDLPIVFPGERHAHRRCQRAP</sequence>
<evidence type="ECO:0000313" key="6">
    <source>
        <dbReference type="EMBL" id="VVT29418.1"/>
    </source>
</evidence>
<dbReference type="SUPFAM" id="SSF56349">
    <property type="entry name" value="DNA breaking-rejoining enzymes"/>
    <property type="match status" value="1"/>
</dbReference>
<feature type="domain" description="Phage integrase central" evidence="5">
    <location>
        <begin position="69"/>
        <end position="163"/>
    </location>
</feature>
<comment type="similarity">
    <text evidence="1">Belongs to the 'phage' integrase family.</text>
</comment>
<dbReference type="Gene3D" id="1.10.150.130">
    <property type="match status" value="1"/>
</dbReference>
<dbReference type="PANTHER" id="PTHR30629:SF2">
    <property type="entry name" value="PROPHAGE INTEGRASE INTS-RELATED"/>
    <property type="match status" value="1"/>
</dbReference>
<keyword evidence="2" id="KW-0229">DNA integration</keyword>
<protein>
    <recommendedName>
        <fullName evidence="8">Integrase</fullName>
    </recommendedName>
</protein>
<dbReference type="InterPro" id="IPR025166">
    <property type="entry name" value="Integrase_DNA_bind_dom"/>
</dbReference>
<evidence type="ECO:0000313" key="7">
    <source>
        <dbReference type="Proteomes" id="UP000326857"/>
    </source>
</evidence>
<organism evidence="6 7">
    <name type="scientific">Sphingomonas aurantiaca</name>
    <dbReference type="NCBI Taxonomy" id="185949"/>
    <lineage>
        <taxon>Bacteria</taxon>
        <taxon>Pseudomonadati</taxon>
        <taxon>Pseudomonadota</taxon>
        <taxon>Alphaproteobacteria</taxon>
        <taxon>Sphingomonadales</taxon>
        <taxon>Sphingomonadaceae</taxon>
        <taxon>Sphingomonas</taxon>
    </lineage>
</organism>
<evidence type="ECO:0000256" key="1">
    <source>
        <dbReference type="ARBA" id="ARBA00008857"/>
    </source>
</evidence>
<dbReference type="Proteomes" id="UP000326857">
    <property type="component" value="Unassembled WGS sequence"/>
</dbReference>
<dbReference type="Pfam" id="PF13356">
    <property type="entry name" value="Arm-DNA-bind_3"/>
    <property type="match status" value="1"/>
</dbReference>
<dbReference type="Gene3D" id="3.30.160.390">
    <property type="entry name" value="Integrase, DNA-binding domain"/>
    <property type="match status" value="1"/>
</dbReference>
<evidence type="ECO:0000259" key="4">
    <source>
        <dbReference type="Pfam" id="PF13356"/>
    </source>
</evidence>
<name>A0A5E8ADA8_9SPHN</name>